<evidence type="ECO:0000256" key="1">
    <source>
        <dbReference type="SAM" id="SignalP"/>
    </source>
</evidence>
<dbReference type="EMBL" id="JBDODL010000215">
    <property type="protein sequence ID" value="MES1919169.1"/>
    <property type="molecule type" value="Genomic_DNA"/>
</dbReference>
<keyword evidence="3" id="KW-1185">Reference proteome</keyword>
<comment type="caution">
    <text evidence="2">The sequence shown here is derived from an EMBL/GenBank/DDBJ whole genome shotgun (WGS) entry which is preliminary data.</text>
</comment>
<protein>
    <recommendedName>
        <fullName evidence="4">Secreted protein</fullName>
    </recommendedName>
</protein>
<name>A0ABV2AIA7_9EUKA</name>
<feature type="signal peptide" evidence="1">
    <location>
        <begin position="1"/>
        <end position="19"/>
    </location>
</feature>
<proteinExistence type="predicted"/>
<accession>A0ABV2AIA7</accession>
<gene>
    <name evidence="2" type="ORF">MHBO_001034</name>
</gene>
<evidence type="ECO:0000313" key="2">
    <source>
        <dbReference type="EMBL" id="MES1919169.1"/>
    </source>
</evidence>
<organism evidence="2 3">
    <name type="scientific">Bonamia ostreae</name>
    <dbReference type="NCBI Taxonomy" id="126728"/>
    <lineage>
        <taxon>Eukaryota</taxon>
        <taxon>Sar</taxon>
        <taxon>Rhizaria</taxon>
        <taxon>Endomyxa</taxon>
        <taxon>Ascetosporea</taxon>
        <taxon>Haplosporida</taxon>
        <taxon>Bonamia</taxon>
    </lineage>
</organism>
<evidence type="ECO:0000313" key="3">
    <source>
        <dbReference type="Proteomes" id="UP001439008"/>
    </source>
</evidence>
<sequence length="78" mass="9311">MEFVLFFVWLRLCFDLAKNLGHLDCPDFHVEGYKPLYYQHDETEDRYLCAVICDEEKGYFPSGHNLHNFLICSFSQLK</sequence>
<reference evidence="2 3" key="1">
    <citation type="journal article" date="2024" name="BMC Biol.">
        <title>Comparative genomics of Ascetosporea gives new insight into the evolutionary basis for animal parasitism in Rhizaria.</title>
        <authorList>
            <person name="Hiltunen Thoren M."/>
            <person name="Onut-Brannstrom I."/>
            <person name="Alfjorden A."/>
            <person name="Peckova H."/>
            <person name="Swords F."/>
            <person name="Hooper C."/>
            <person name="Holzer A.S."/>
            <person name="Bass D."/>
            <person name="Burki F."/>
        </authorList>
    </citation>
    <scope>NUCLEOTIDE SEQUENCE [LARGE SCALE GENOMIC DNA]</scope>
    <source>
        <strain evidence="2">20-A016</strain>
    </source>
</reference>
<keyword evidence="1" id="KW-0732">Signal</keyword>
<feature type="chain" id="PRO_5046789261" description="Secreted protein" evidence="1">
    <location>
        <begin position="20"/>
        <end position="78"/>
    </location>
</feature>
<dbReference type="Proteomes" id="UP001439008">
    <property type="component" value="Unassembled WGS sequence"/>
</dbReference>
<evidence type="ECO:0008006" key="4">
    <source>
        <dbReference type="Google" id="ProtNLM"/>
    </source>
</evidence>